<reference evidence="12" key="1">
    <citation type="submission" date="2025-08" db="UniProtKB">
        <authorList>
            <consortium name="RefSeq"/>
        </authorList>
    </citation>
    <scope>IDENTIFICATION</scope>
    <source>
        <tissue evidence="12">Whole body</tissue>
    </source>
</reference>
<comment type="subcellular location">
    <subcellularLocation>
        <location evidence="1 10">Cell membrane</location>
        <topology evidence="1 10">Multi-pass membrane protein</topology>
    </subcellularLocation>
</comment>
<feature type="transmembrane region" description="Helical" evidence="10">
    <location>
        <begin position="279"/>
        <end position="300"/>
    </location>
</feature>
<protein>
    <recommendedName>
        <fullName evidence="10">Odorant receptor</fullName>
    </recommendedName>
</protein>
<evidence type="ECO:0000256" key="1">
    <source>
        <dbReference type="ARBA" id="ARBA00004651"/>
    </source>
</evidence>
<keyword evidence="11" id="KW-1185">Reference proteome</keyword>
<keyword evidence="4 10" id="KW-0812">Transmembrane</keyword>
<keyword evidence="8 10" id="KW-0675">Receptor</keyword>
<dbReference type="GO" id="GO:0005886">
    <property type="term" value="C:plasma membrane"/>
    <property type="evidence" value="ECO:0007669"/>
    <property type="project" value="UniProtKB-SubCell"/>
</dbReference>
<dbReference type="GO" id="GO:0005549">
    <property type="term" value="F:odorant binding"/>
    <property type="evidence" value="ECO:0007669"/>
    <property type="project" value="InterPro"/>
</dbReference>
<evidence type="ECO:0000256" key="5">
    <source>
        <dbReference type="ARBA" id="ARBA00022725"/>
    </source>
</evidence>
<evidence type="ECO:0000256" key="7">
    <source>
        <dbReference type="ARBA" id="ARBA00023136"/>
    </source>
</evidence>
<organism evidence="11 12">
    <name type="scientific">Sipha flava</name>
    <name type="common">yellow sugarcane aphid</name>
    <dbReference type="NCBI Taxonomy" id="143950"/>
    <lineage>
        <taxon>Eukaryota</taxon>
        <taxon>Metazoa</taxon>
        <taxon>Ecdysozoa</taxon>
        <taxon>Arthropoda</taxon>
        <taxon>Hexapoda</taxon>
        <taxon>Insecta</taxon>
        <taxon>Pterygota</taxon>
        <taxon>Neoptera</taxon>
        <taxon>Paraneoptera</taxon>
        <taxon>Hemiptera</taxon>
        <taxon>Sternorrhyncha</taxon>
        <taxon>Aphidomorpha</taxon>
        <taxon>Aphidoidea</taxon>
        <taxon>Aphididae</taxon>
        <taxon>Sipha</taxon>
    </lineage>
</organism>
<feature type="transmembrane region" description="Helical" evidence="10">
    <location>
        <begin position="129"/>
        <end position="151"/>
    </location>
</feature>
<keyword evidence="3 10" id="KW-0716">Sensory transduction</keyword>
<keyword evidence="9 10" id="KW-0807">Transducer</keyword>
<evidence type="ECO:0000256" key="6">
    <source>
        <dbReference type="ARBA" id="ARBA00022989"/>
    </source>
</evidence>
<gene>
    <name evidence="12" type="primary">LOC112684685</name>
</gene>
<keyword evidence="6 10" id="KW-1133">Transmembrane helix</keyword>
<dbReference type="AlphaFoldDB" id="A0A8B8FN53"/>
<proteinExistence type="inferred from homology"/>
<dbReference type="PANTHER" id="PTHR21137:SF35">
    <property type="entry name" value="ODORANT RECEPTOR 19A-RELATED"/>
    <property type="match status" value="1"/>
</dbReference>
<evidence type="ECO:0000256" key="10">
    <source>
        <dbReference type="RuleBase" id="RU351113"/>
    </source>
</evidence>
<keyword evidence="2" id="KW-1003">Cell membrane</keyword>
<dbReference type="RefSeq" id="XP_025412107.1">
    <property type="nucleotide sequence ID" value="XM_025556322.1"/>
</dbReference>
<feature type="transmembrane region" description="Helical" evidence="10">
    <location>
        <begin position="40"/>
        <end position="64"/>
    </location>
</feature>
<evidence type="ECO:0000313" key="12">
    <source>
        <dbReference type="RefSeq" id="XP_025412107.1"/>
    </source>
</evidence>
<dbReference type="GO" id="GO:0004984">
    <property type="term" value="F:olfactory receptor activity"/>
    <property type="evidence" value="ECO:0007669"/>
    <property type="project" value="InterPro"/>
</dbReference>
<comment type="similarity">
    <text evidence="10">Belongs to the insect chemoreceptor superfamily. Heteromeric odorant receptor channel (TC 1.A.69) family.</text>
</comment>
<evidence type="ECO:0000256" key="3">
    <source>
        <dbReference type="ARBA" id="ARBA00022606"/>
    </source>
</evidence>
<dbReference type="GO" id="GO:0007165">
    <property type="term" value="P:signal transduction"/>
    <property type="evidence" value="ECO:0007669"/>
    <property type="project" value="UniProtKB-KW"/>
</dbReference>
<dbReference type="Pfam" id="PF02949">
    <property type="entry name" value="7tm_6"/>
    <property type="match status" value="1"/>
</dbReference>
<dbReference type="GeneID" id="112684685"/>
<comment type="caution">
    <text evidence="10">Lacks conserved residue(s) required for the propagation of feature annotation.</text>
</comment>
<keyword evidence="5 10" id="KW-0552">Olfaction</keyword>
<dbReference type="InterPro" id="IPR004117">
    <property type="entry name" value="7tm6_olfct_rcpt"/>
</dbReference>
<evidence type="ECO:0000256" key="8">
    <source>
        <dbReference type="ARBA" id="ARBA00023170"/>
    </source>
</evidence>
<name>A0A8B8FN53_9HEMI</name>
<feature type="transmembrane region" description="Helical" evidence="10">
    <location>
        <begin position="320"/>
        <end position="341"/>
    </location>
</feature>
<evidence type="ECO:0000256" key="2">
    <source>
        <dbReference type="ARBA" id="ARBA00022475"/>
    </source>
</evidence>
<evidence type="ECO:0000256" key="4">
    <source>
        <dbReference type="ARBA" id="ARBA00022692"/>
    </source>
</evidence>
<dbReference type="OrthoDB" id="6613414at2759"/>
<evidence type="ECO:0000313" key="11">
    <source>
        <dbReference type="Proteomes" id="UP000694846"/>
    </source>
</evidence>
<dbReference type="Proteomes" id="UP000694846">
    <property type="component" value="Unplaced"/>
</dbReference>
<feature type="transmembrane region" description="Helical" evidence="10">
    <location>
        <begin position="201"/>
        <end position="221"/>
    </location>
</feature>
<dbReference type="PANTHER" id="PTHR21137">
    <property type="entry name" value="ODORANT RECEPTOR"/>
    <property type="match status" value="1"/>
</dbReference>
<sequence>MDDDDHQNYIINLRLMKLTGFYQLINPNTSKYYGYSPYKVVATIEIMFGVFSVSVLILSSYYYLYNTNELMNHFMLAVAIFFSTFKLFCVSRNSELIWDCMDMTSVQFLSYTGHRRDALRTARAKSITLSILFLLLWGSVTVAWCLSPFIVDGVYLDVEINGKVRQYRYNSLNYVYPVGERFYNDHFLAFYAVEMLQVVSWGHATIAYDTFVISMCIAIQFQLKTIADSYSTLCYGTVSEAYGNKRNIDGNEFETALSLKLLIHDQQNMLKKIRDIFRLFEPVTFVQLAAQSMLIIFQAYMIFINNYNGLSLVSVPVIKLLLTITPNIIHSFITCYLYGLINEQKESMNFALYCSDWTKINTKYKKMLLLIMRMNNAEKLKLKVSINRIVNLEMFSSIMHTTYSIISVLAKSYGNTKTK</sequence>
<evidence type="ECO:0000256" key="9">
    <source>
        <dbReference type="ARBA" id="ARBA00023224"/>
    </source>
</evidence>
<keyword evidence="7 10" id="KW-0472">Membrane</keyword>
<accession>A0A8B8FN53</accession>